<evidence type="ECO:0000256" key="2">
    <source>
        <dbReference type="SAM" id="MobiDB-lite"/>
    </source>
</evidence>
<name>A0ABT1W177_9PROT</name>
<dbReference type="Gene3D" id="3.40.30.10">
    <property type="entry name" value="Glutaredoxin"/>
    <property type="match status" value="1"/>
</dbReference>
<evidence type="ECO:0000313" key="3">
    <source>
        <dbReference type="EMBL" id="MCQ8242356.1"/>
    </source>
</evidence>
<dbReference type="Proteomes" id="UP001524547">
    <property type="component" value="Unassembled WGS sequence"/>
</dbReference>
<feature type="region of interest" description="Disordered" evidence="2">
    <location>
        <begin position="140"/>
        <end position="183"/>
    </location>
</feature>
<dbReference type="SUPFAM" id="SSF52833">
    <property type="entry name" value="Thioredoxin-like"/>
    <property type="match status" value="1"/>
</dbReference>
<dbReference type="RefSeq" id="WP_422921113.1">
    <property type="nucleotide sequence ID" value="NZ_JAMZEJ010000011.1"/>
</dbReference>
<proteinExistence type="inferred from homology"/>
<gene>
    <name evidence="3" type="ORF">NFI88_16100</name>
</gene>
<evidence type="ECO:0000256" key="1">
    <source>
        <dbReference type="ARBA" id="ARBA00010996"/>
    </source>
</evidence>
<dbReference type="InterPro" id="IPR036249">
    <property type="entry name" value="Thioredoxin-like_sf"/>
</dbReference>
<dbReference type="EMBL" id="JAMZEJ010000011">
    <property type="protein sequence ID" value="MCQ8242356.1"/>
    <property type="molecule type" value="Genomic_DNA"/>
</dbReference>
<evidence type="ECO:0000313" key="4">
    <source>
        <dbReference type="Proteomes" id="UP001524547"/>
    </source>
</evidence>
<keyword evidence="4" id="KW-1185">Reference proteome</keyword>
<dbReference type="PANTHER" id="PTHR12151:SF25">
    <property type="entry name" value="LINALOOL DEHYDRATASE_ISOMERASE DOMAIN-CONTAINING PROTEIN"/>
    <property type="match status" value="1"/>
</dbReference>
<dbReference type="PANTHER" id="PTHR12151">
    <property type="entry name" value="ELECTRON TRANSPORT PROTIN SCO1/SENC FAMILY MEMBER"/>
    <property type="match status" value="1"/>
</dbReference>
<dbReference type="InterPro" id="IPR003782">
    <property type="entry name" value="SCO1/SenC"/>
</dbReference>
<dbReference type="CDD" id="cd02968">
    <property type="entry name" value="SCO"/>
    <property type="match status" value="1"/>
</dbReference>
<accession>A0ABT1W177</accession>
<dbReference type="Pfam" id="PF02630">
    <property type="entry name" value="SCO1-SenC"/>
    <property type="match status" value="1"/>
</dbReference>
<feature type="compositionally biased region" description="Low complexity" evidence="2">
    <location>
        <begin position="155"/>
        <end position="180"/>
    </location>
</feature>
<reference evidence="3 4" key="1">
    <citation type="submission" date="2022-06" db="EMBL/GenBank/DDBJ databases">
        <title>Rhizosaccharibacter gen. nov. sp. nov. KSS12, endophytic bacteria isolated from sugarcane.</title>
        <authorList>
            <person name="Pitiwittayakul N."/>
        </authorList>
    </citation>
    <scope>NUCLEOTIDE SEQUENCE [LARGE SCALE GENOMIC DNA]</scope>
    <source>
        <strain evidence="3 4">KSS12</strain>
    </source>
</reference>
<organism evidence="3 4">
    <name type="scientific">Rhizosaccharibacter radicis</name>
    <dbReference type="NCBI Taxonomy" id="2782605"/>
    <lineage>
        <taxon>Bacteria</taxon>
        <taxon>Pseudomonadati</taxon>
        <taxon>Pseudomonadota</taxon>
        <taxon>Alphaproteobacteria</taxon>
        <taxon>Acetobacterales</taxon>
        <taxon>Acetobacteraceae</taxon>
        <taxon>Rhizosaccharibacter</taxon>
    </lineage>
</organism>
<protein>
    <submittedName>
        <fullName evidence="3">SCO family protein</fullName>
    </submittedName>
</protein>
<comment type="similarity">
    <text evidence="1">Belongs to the SCO1/2 family.</text>
</comment>
<comment type="caution">
    <text evidence="3">The sequence shown here is derived from an EMBL/GenBank/DDBJ whole genome shotgun (WGS) entry which is preliminary data.</text>
</comment>
<sequence length="227" mass="23873">MVTLAAGLLGLLLVAGGIRTLLSSALRDGSPVVGGPFHLRDSEGHALTDRSFRGRFMLVFFGYTDCTDICPQTLTEMTEALDRLDPEARRVQPIFITVDPRHDTPDRLRHYAGSFSPHLLALTGTPDAVQDAERRYHVAVQPVDQSLSGDERSRPAAPSPGSSPAGTAAAAGGPAPAHSAEGTGPAAIAIDHSAVLFLMGPDGNFLAPIPADASRAEMLAALKRYIS</sequence>